<dbReference type="HOGENOM" id="CLU_045948_0_0_9"/>
<dbReference type="InterPro" id="IPR008964">
    <property type="entry name" value="Invasin/intimin_cell_adhesion"/>
</dbReference>
<dbReference type="RefSeq" id="WP_014827012.1">
    <property type="nucleotide sequence ID" value="NC_018068.1"/>
</dbReference>
<reference evidence="1 2" key="1">
    <citation type="journal article" date="2012" name="J. Bacteriol.">
        <title>Complete genome sequences of Desulfosporosinus orientis DSM765T, Desulfosporosinus youngiae DSM17734T, Desulfosporosinus meridiei DSM13257T, and Desulfosporosinus acidiphilus DSM22704T.</title>
        <authorList>
            <person name="Pester M."/>
            <person name="Brambilla E."/>
            <person name="Alazard D."/>
            <person name="Rattei T."/>
            <person name="Weinmaier T."/>
            <person name="Han J."/>
            <person name="Lucas S."/>
            <person name="Lapidus A."/>
            <person name="Cheng J.F."/>
            <person name="Goodwin L."/>
            <person name="Pitluck S."/>
            <person name="Peters L."/>
            <person name="Ovchinnikova G."/>
            <person name="Teshima H."/>
            <person name="Detter J.C."/>
            <person name="Han C.S."/>
            <person name="Tapia R."/>
            <person name="Land M.L."/>
            <person name="Hauser L."/>
            <person name="Kyrpides N.C."/>
            <person name="Ivanova N.N."/>
            <person name="Pagani I."/>
            <person name="Huntmann M."/>
            <person name="Wei C.L."/>
            <person name="Davenport K.W."/>
            <person name="Daligault H."/>
            <person name="Chain P.S."/>
            <person name="Chen A."/>
            <person name="Mavromatis K."/>
            <person name="Markowitz V."/>
            <person name="Szeto E."/>
            <person name="Mikhailova N."/>
            <person name="Pati A."/>
            <person name="Wagner M."/>
            <person name="Woyke T."/>
            <person name="Ollivier B."/>
            <person name="Klenk H.P."/>
            <person name="Spring S."/>
            <person name="Loy A."/>
        </authorList>
    </citation>
    <scope>NUCLEOTIDE SEQUENCE [LARGE SCALE GENOMIC DNA]</scope>
    <source>
        <strain evidence="2">DSM 22704 / JCM 16185 / SJ4</strain>
    </source>
</reference>
<name>I4D5D4_DESAJ</name>
<dbReference type="SUPFAM" id="SSF49373">
    <property type="entry name" value="Invasin/intimin cell-adhesion fragments"/>
    <property type="match status" value="1"/>
</dbReference>
<dbReference type="AlphaFoldDB" id="I4D5D4"/>
<protein>
    <recommendedName>
        <fullName evidence="3">Ig-like domain-containing protein</fullName>
    </recommendedName>
</protein>
<dbReference type="Gene3D" id="2.60.40.1080">
    <property type="match status" value="1"/>
</dbReference>
<keyword evidence="2" id="KW-1185">Reference proteome</keyword>
<proteinExistence type="predicted"/>
<dbReference type="Proteomes" id="UP000002892">
    <property type="component" value="Chromosome"/>
</dbReference>
<organism evidence="1 2">
    <name type="scientific">Desulfosporosinus acidiphilus (strain DSM 22704 / JCM 16185 / SJ4)</name>
    <dbReference type="NCBI Taxonomy" id="646529"/>
    <lineage>
        <taxon>Bacteria</taxon>
        <taxon>Bacillati</taxon>
        <taxon>Bacillota</taxon>
        <taxon>Clostridia</taxon>
        <taxon>Eubacteriales</taxon>
        <taxon>Desulfitobacteriaceae</taxon>
        <taxon>Desulfosporosinus</taxon>
    </lineage>
</organism>
<evidence type="ECO:0000313" key="2">
    <source>
        <dbReference type="Proteomes" id="UP000002892"/>
    </source>
</evidence>
<evidence type="ECO:0008006" key="3">
    <source>
        <dbReference type="Google" id="ProtNLM"/>
    </source>
</evidence>
<dbReference type="STRING" id="646529.Desaci_2033"/>
<dbReference type="eggNOG" id="COG5492">
    <property type="taxonomic scope" value="Bacteria"/>
</dbReference>
<evidence type="ECO:0000313" key="1">
    <source>
        <dbReference type="EMBL" id="AFM41008.1"/>
    </source>
</evidence>
<dbReference type="EMBL" id="CP003639">
    <property type="protein sequence ID" value="AFM41008.1"/>
    <property type="molecule type" value="Genomic_DNA"/>
</dbReference>
<sequence length="372" mass="41141">MVKLFDPDASSFNYMLEQMGKDLTLNDTTQIRAILSSIPVNANNHDDKYISTLSPLKQGDKVDYLLSKWLVVSQVNGQRIVKYKAIMRKCNYNVNFNFDGYVKNFPTFIEGKIFDVQSGQYIMLPVGKILVTLQENPDTLAIVINQRFISMNSPWKITGIDRTVKGLITLSCDLDLWGANDDKINEIADVVTYTVAFTDVSPVSVDIGSTYQTNISMAKDGASVTFPVTYSSDNGNVSVDANGLLTAYTEGTSIITVTKSDNPYVSATLEVTAKVNHVPVVVDQILPNVTSLLQTTSQDYTVYQYVDSVANSDTFTITASGPTTTYYTLTVSDGNHFTVYNKQYIATKLVITCTNNRDASQVQISIDLRGLW</sequence>
<gene>
    <name evidence="1" type="ordered locus">Desaci_2033</name>
</gene>
<dbReference type="KEGG" id="dai:Desaci_2033"/>
<accession>I4D5D4</accession>
<dbReference type="OrthoDB" id="2533640at2"/>